<reference evidence="10 11" key="1">
    <citation type="submission" date="2019-11" db="EMBL/GenBank/DDBJ databases">
        <authorList>
            <person name="Jiang L.-Q."/>
        </authorList>
    </citation>
    <scope>NUCLEOTIDE SEQUENCE [LARGE SCALE GENOMIC DNA]</scope>
    <source>
        <strain evidence="10 11">YIM 132087</strain>
    </source>
</reference>
<dbReference type="PANTHER" id="PTHR43386:SF1">
    <property type="entry name" value="D,D-DIPEPTIDE TRANSPORT SYSTEM PERMEASE PROTEIN DDPC-RELATED"/>
    <property type="match status" value="1"/>
</dbReference>
<comment type="similarity">
    <text evidence="7">Belongs to the binding-protein-dependent transport system permease family.</text>
</comment>
<protein>
    <submittedName>
        <fullName evidence="10">ABC transporter permease subunit</fullName>
    </submittedName>
</protein>
<gene>
    <name evidence="10" type="ORF">GIS00_09360</name>
</gene>
<feature type="region of interest" description="Disordered" evidence="8">
    <location>
        <begin position="275"/>
        <end position="313"/>
    </location>
</feature>
<dbReference type="PROSITE" id="PS50928">
    <property type="entry name" value="ABC_TM1"/>
    <property type="match status" value="1"/>
</dbReference>
<feature type="compositionally biased region" description="Basic residues" evidence="8">
    <location>
        <begin position="275"/>
        <end position="284"/>
    </location>
</feature>
<evidence type="ECO:0000313" key="11">
    <source>
        <dbReference type="Proteomes" id="UP000460221"/>
    </source>
</evidence>
<dbReference type="RefSeq" id="WP_154768165.1">
    <property type="nucleotide sequence ID" value="NZ_WLYK01000002.1"/>
</dbReference>
<evidence type="ECO:0000256" key="7">
    <source>
        <dbReference type="RuleBase" id="RU363032"/>
    </source>
</evidence>
<feature type="transmembrane region" description="Helical" evidence="7">
    <location>
        <begin position="242"/>
        <end position="265"/>
    </location>
</feature>
<dbReference type="Gene3D" id="1.10.3720.10">
    <property type="entry name" value="MetI-like"/>
    <property type="match status" value="1"/>
</dbReference>
<comment type="caution">
    <text evidence="10">The sequence shown here is derived from an EMBL/GenBank/DDBJ whole genome shotgun (WGS) entry which is preliminary data.</text>
</comment>
<keyword evidence="11" id="KW-1185">Reference proteome</keyword>
<keyword evidence="6 7" id="KW-0472">Membrane</keyword>
<dbReference type="InterPro" id="IPR050366">
    <property type="entry name" value="BP-dependent_transpt_permease"/>
</dbReference>
<evidence type="ECO:0000256" key="2">
    <source>
        <dbReference type="ARBA" id="ARBA00022448"/>
    </source>
</evidence>
<keyword evidence="5 7" id="KW-1133">Transmembrane helix</keyword>
<keyword evidence="3" id="KW-1003">Cell membrane</keyword>
<evidence type="ECO:0000256" key="8">
    <source>
        <dbReference type="SAM" id="MobiDB-lite"/>
    </source>
</evidence>
<feature type="transmembrane region" description="Helical" evidence="7">
    <location>
        <begin position="16"/>
        <end position="36"/>
    </location>
</feature>
<dbReference type="AlphaFoldDB" id="A0A7K1FJ37"/>
<evidence type="ECO:0000256" key="5">
    <source>
        <dbReference type="ARBA" id="ARBA00022989"/>
    </source>
</evidence>
<feature type="transmembrane region" description="Helical" evidence="7">
    <location>
        <begin position="77"/>
        <end position="102"/>
    </location>
</feature>
<evidence type="ECO:0000313" key="10">
    <source>
        <dbReference type="EMBL" id="MTD14151.1"/>
    </source>
</evidence>
<dbReference type="SUPFAM" id="SSF161098">
    <property type="entry name" value="MetI-like"/>
    <property type="match status" value="1"/>
</dbReference>
<dbReference type="GO" id="GO:0055085">
    <property type="term" value="P:transmembrane transport"/>
    <property type="evidence" value="ECO:0007669"/>
    <property type="project" value="InterPro"/>
</dbReference>
<feature type="transmembrane region" description="Helical" evidence="7">
    <location>
        <begin position="200"/>
        <end position="222"/>
    </location>
</feature>
<feature type="compositionally biased region" description="Low complexity" evidence="8">
    <location>
        <begin position="292"/>
        <end position="313"/>
    </location>
</feature>
<evidence type="ECO:0000259" key="9">
    <source>
        <dbReference type="PROSITE" id="PS50928"/>
    </source>
</evidence>
<dbReference type="Pfam" id="PF00528">
    <property type="entry name" value="BPD_transp_1"/>
    <property type="match status" value="1"/>
</dbReference>
<feature type="transmembrane region" description="Helical" evidence="7">
    <location>
        <begin position="138"/>
        <end position="157"/>
    </location>
</feature>
<evidence type="ECO:0000256" key="1">
    <source>
        <dbReference type="ARBA" id="ARBA00004651"/>
    </source>
</evidence>
<keyword evidence="2 7" id="KW-0813">Transport</keyword>
<dbReference type="InterPro" id="IPR000515">
    <property type="entry name" value="MetI-like"/>
</dbReference>
<keyword evidence="4 7" id="KW-0812">Transmembrane</keyword>
<evidence type="ECO:0000256" key="3">
    <source>
        <dbReference type="ARBA" id="ARBA00022475"/>
    </source>
</evidence>
<evidence type="ECO:0000256" key="6">
    <source>
        <dbReference type="ARBA" id="ARBA00023136"/>
    </source>
</evidence>
<dbReference type="EMBL" id="WLYK01000002">
    <property type="protein sequence ID" value="MTD14151.1"/>
    <property type="molecule type" value="Genomic_DNA"/>
</dbReference>
<evidence type="ECO:0000256" key="4">
    <source>
        <dbReference type="ARBA" id="ARBA00022692"/>
    </source>
</evidence>
<comment type="subcellular location">
    <subcellularLocation>
        <location evidence="1 7">Cell membrane</location>
        <topology evidence="1 7">Multi-pass membrane protein</topology>
    </subcellularLocation>
</comment>
<name>A0A7K1FJ37_9ACTN</name>
<proteinExistence type="inferred from homology"/>
<dbReference type="CDD" id="cd06261">
    <property type="entry name" value="TM_PBP2"/>
    <property type="match status" value="1"/>
</dbReference>
<feature type="transmembrane region" description="Helical" evidence="7">
    <location>
        <begin position="114"/>
        <end position="132"/>
    </location>
</feature>
<dbReference type="GO" id="GO:0005886">
    <property type="term" value="C:plasma membrane"/>
    <property type="evidence" value="ECO:0007669"/>
    <property type="project" value="UniProtKB-SubCell"/>
</dbReference>
<feature type="domain" description="ABC transmembrane type-1" evidence="9">
    <location>
        <begin position="73"/>
        <end position="265"/>
    </location>
</feature>
<organism evidence="10 11">
    <name type="scientific">Nakamurella alba</name>
    <dbReference type="NCBI Taxonomy" id="2665158"/>
    <lineage>
        <taxon>Bacteria</taxon>
        <taxon>Bacillati</taxon>
        <taxon>Actinomycetota</taxon>
        <taxon>Actinomycetes</taxon>
        <taxon>Nakamurellales</taxon>
        <taxon>Nakamurellaceae</taxon>
        <taxon>Nakamurella</taxon>
    </lineage>
</organism>
<sequence>MSRKRAGGSAGSSVQLRVALGLLLVIVAMAVAGLFLEDQANKVNVASVLLPPGADHWFGTDNQGRDVFARVAFGTSIALGSGLSVIAIGGGLGLAIALVCGLGPRWLDTTVMRLLDAIMAFPAFLLALAITMAFGTGLVTALIGITITVIPVFARTLRAEARRATTEPFVEAARTIGLSTPRIAVKHVVPYLNTTFSVQLAANFGNVILILSGLSFIGMGAQPPTPEWGAMITDGLQNALTGQWWIGVFPGIALLVTVVAVNLLSDSLPDLRARRAARKARRRSGPAGTGSTGVTTGPSGPAGTAAPGDASAEVPAAAAVPAAALVKEG</sequence>
<dbReference type="InterPro" id="IPR035906">
    <property type="entry name" value="MetI-like_sf"/>
</dbReference>
<dbReference type="PANTHER" id="PTHR43386">
    <property type="entry name" value="OLIGOPEPTIDE TRANSPORT SYSTEM PERMEASE PROTEIN APPC"/>
    <property type="match status" value="1"/>
</dbReference>
<accession>A0A7K1FJ37</accession>
<dbReference type="Proteomes" id="UP000460221">
    <property type="component" value="Unassembled WGS sequence"/>
</dbReference>